<dbReference type="HAMAP" id="MF_00074">
    <property type="entry name" value="16SrRNA_methyltr_G"/>
    <property type="match status" value="1"/>
</dbReference>
<comment type="function">
    <text evidence="6">Specifically methylates the N7 position of a guanine in 16S rRNA.</text>
</comment>
<evidence type="ECO:0000313" key="7">
    <source>
        <dbReference type="EMBL" id="AZR74299.1"/>
    </source>
</evidence>
<dbReference type="Proteomes" id="UP000267250">
    <property type="component" value="Chromosome"/>
</dbReference>
<evidence type="ECO:0000256" key="2">
    <source>
        <dbReference type="ARBA" id="ARBA00022552"/>
    </source>
</evidence>
<dbReference type="SUPFAM" id="SSF53335">
    <property type="entry name" value="S-adenosyl-L-methionine-dependent methyltransferases"/>
    <property type="match status" value="1"/>
</dbReference>
<name>A0A3S9T186_9FIRM</name>
<dbReference type="EC" id="2.1.1.-" evidence="6"/>
<comment type="subcellular location">
    <subcellularLocation>
        <location evidence="6">Cytoplasm</location>
    </subcellularLocation>
</comment>
<keyword evidence="8" id="KW-1185">Reference proteome</keyword>
<evidence type="ECO:0000256" key="1">
    <source>
        <dbReference type="ARBA" id="ARBA00022490"/>
    </source>
</evidence>
<comment type="similarity">
    <text evidence="6">Belongs to the methyltransferase superfamily. RNA methyltransferase RsmG family.</text>
</comment>
<dbReference type="PANTHER" id="PTHR31760">
    <property type="entry name" value="S-ADENOSYL-L-METHIONINE-DEPENDENT METHYLTRANSFERASES SUPERFAMILY PROTEIN"/>
    <property type="match status" value="1"/>
</dbReference>
<comment type="caution">
    <text evidence="6">Lacks conserved residue(s) required for the propagation of feature annotation.</text>
</comment>
<keyword evidence="5 6" id="KW-0949">S-adenosyl-L-methionine</keyword>
<sequence>MISTRDILTSGLEELGLIIKPEQIDLFEKFMDLMLDWNEKINLTAITEPYEVITKHFIDSVTPLAYAEKYELDLSSVLDLGTGGGFPGVPLKIIRPKISVLLADSLKKRIKYLELVIKELGLKDISVYHGRAEEMGQDPKFREKFTNVFSRAVAEMNILVEYCLPLVKVGGMFVALKGPDLEDELNQAKRAIKLLGGEIVGVECFDLPLINDSRTLVFIKKVNPTPGKYPRRPGKPKKNPL</sequence>
<gene>
    <name evidence="6" type="primary">rsmG</name>
    <name evidence="7" type="ORF">BBF96_13335</name>
</gene>
<dbReference type="AlphaFoldDB" id="A0A3S9T186"/>
<evidence type="ECO:0000256" key="6">
    <source>
        <dbReference type="HAMAP-Rule" id="MF_00074"/>
    </source>
</evidence>
<dbReference type="PANTHER" id="PTHR31760:SF0">
    <property type="entry name" value="S-ADENOSYL-L-METHIONINE-DEPENDENT METHYLTRANSFERASES SUPERFAMILY PROTEIN"/>
    <property type="match status" value="1"/>
</dbReference>
<dbReference type="GO" id="GO:0005829">
    <property type="term" value="C:cytosol"/>
    <property type="evidence" value="ECO:0007669"/>
    <property type="project" value="TreeGrafter"/>
</dbReference>
<dbReference type="InterPro" id="IPR029063">
    <property type="entry name" value="SAM-dependent_MTases_sf"/>
</dbReference>
<dbReference type="OrthoDB" id="9808773at2"/>
<dbReference type="CDD" id="cd02440">
    <property type="entry name" value="AdoMet_MTases"/>
    <property type="match status" value="1"/>
</dbReference>
<dbReference type="PIRSF" id="PIRSF003078">
    <property type="entry name" value="GidB"/>
    <property type="match status" value="1"/>
</dbReference>
<dbReference type="KEGG" id="aft:BBF96_13335"/>
<evidence type="ECO:0000256" key="3">
    <source>
        <dbReference type="ARBA" id="ARBA00022603"/>
    </source>
</evidence>
<keyword evidence="1 6" id="KW-0963">Cytoplasm</keyword>
<dbReference type="Gene3D" id="3.40.50.150">
    <property type="entry name" value="Vaccinia Virus protein VP39"/>
    <property type="match status" value="1"/>
</dbReference>
<dbReference type="Pfam" id="PF02527">
    <property type="entry name" value="GidB"/>
    <property type="match status" value="1"/>
</dbReference>
<keyword evidence="4 6" id="KW-0808">Transferase</keyword>
<reference evidence="7 8" key="1">
    <citation type="submission" date="2016-07" db="EMBL/GenBank/DDBJ databases">
        <title>Genome and transcriptome analysis of iron-reducing fermentative bacteria Anoxybacter fermentans.</title>
        <authorList>
            <person name="Zeng X."/>
            <person name="Shao Z."/>
        </authorList>
    </citation>
    <scope>NUCLEOTIDE SEQUENCE [LARGE SCALE GENOMIC DNA]</scope>
    <source>
        <strain evidence="7 8">DY22613</strain>
    </source>
</reference>
<feature type="binding site" evidence="6">
    <location>
        <begin position="132"/>
        <end position="133"/>
    </location>
    <ligand>
        <name>S-adenosyl-L-methionine</name>
        <dbReference type="ChEBI" id="CHEBI:59789"/>
    </ligand>
</feature>
<proteinExistence type="inferred from homology"/>
<dbReference type="FunFam" id="3.40.50.150:FF:000041">
    <property type="entry name" value="Ribosomal RNA small subunit methyltransferase G"/>
    <property type="match status" value="1"/>
</dbReference>
<evidence type="ECO:0000256" key="5">
    <source>
        <dbReference type="ARBA" id="ARBA00022691"/>
    </source>
</evidence>
<organism evidence="7 8">
    <name type="scientific">Anoxybacter fermentans</name>
    <dbReference type="NCBI Taxonomy" id="1323375"/>
    <lineage>
        <taxon>Bacteria</taxon>
        <taxon>Bacillati</taxon>
        <taxon>Bacillota</taxon>
        <taxon>Clostridia</taxon>
        <taxon>Halanaerobiales</taxon>
        <taxon>Anoxybacter</taxon>
    </lineage>
</organism>
<dbReference type="NCBIfam" id="TIGR00138">
    <property type="entry name" value="rsmG_gidB"/>
    <property type="match status" value="1"/>
</dbReference>
<dbReference type="RefSeq" id="WP_127017655.1">
    <property type="nucleotide sequence ID" value="NZ_CP016379.1"/>
</dbReference>
<evidence type="ECO:0000256" key="4">
    <source>
        <dbReference type="ARBA" id="ARBA00022679"/>
    </source>
</evidence>
<protein>
    <recommendedName>
        <fullName evidence="6">Ribosomal RNA small subunit methyltransferase G</fullName>
        <ecNumber evidence="6">2.1.1.-</ecNumber>
    </recommendedName>
    <alternativeName>
        <fullName evidence="6">16S rRNA 7-methylguanosine methyltransferase</fullName>
        <shortName evidence="6">16S rRNA m7G methyltransferase</shortName>
    </alternativeName>
</protein>
<evidence type="ECO:0000313" key="8">
    <source>
        <dbReference type="Proteomes" id="UP000267250"/>
    </source>
</evidence>
<feature type="binding site" evidence="6">
    <location>
        <position position="86"/>
    </location>
    <ligand>
        <name>S-adenosyl-L-methionine</name>
        <dbReference type="ChEBI" id="CHEBI:59789"/>
    </ligand>
</feature>
<keyword evidence="3 6" id="KW-0489">Methyltransferase</keyword>
<dbReference type="GO" id="GO:0070043">
    <property type="term" value="F:rRNA (guanine-N7-)-methyltransferase activity"/>
    <property type="evidence" value="ECO:0007669"/>
    <property type="project" value="UniProtKB-UniRule"/>
</dbReference>
<dbReference type="InterPro" id="IPR003682">
    <property type="entry name" value="rRNA_ssu_MeTfrase_G"/>
</dbReference>
<feature type="binding site" evidence="6">
    <location>
        <position position="81"/>
    </location>
    <ligand>
        <name>S-adenosyl-L-methionine</name>
        <dbReference type="ChEBI" id="CHEBI:59789"/>
    </ligand>
</feature>
<dbReference type="EMBL" id="CP016379">
    <property type="protein sequence ID" value="AZR74299.1"/>
    <property type="molecule type" value="Genomic_DNA"/>
</dbReference>
<keyword evidence="2 6" id="KW-0698">rRNA processing</keyword>
<accession>A0A3S9T186</accession>
<feature type="binding site" evidence="6">
    <location>
        <position position="151"/>
    </location>
    <ligand>
        <name>S-adenosyl-L-methionine</name>
        <dbReference type="ChEBI" id="CHEBI:59789"/>
    </ligand>
</feature>